<gene>
    <name evidence="1" type="ORF">BaRGS_00028293</name>
</gene>
<organism evidence="1 2">
    <name type="scientific">Batillaria attramentaria</name>
    <dbReference type="NCBI Taxonomy" id="370345"/>
    <lineage>
        <taxon>Eukaryota</taxon>
        <taxon>Metazoa</taxon>
        <taxon>Spiralia</taxon>
        <taxon>Lophotrochozoa</taxon>
        <taxon>Mollusca</taxon>
        <taxon>Gastropoda</taxon>
        <taxon>Caenogastropoda</taxon>
        <taxon>Sorbeoconcha</taxon>
        <taxon>Cerithioidea</taxon>
        <taxon>Batillariidae</taxon>
        <taxon>Batillaria</taxon>
    </lineage>
</organism>
<accession>A0ABD0K0D6</accession>
<keyword evidence="2" id="KW-1185">Reference proteome</keyword>
<name>A0ABD0K0D6_9CAEN</name>
<proteinExistence type="predicted"/>
<evidence type="ECO:0000313" key="2">
    <source>
        <dbReference type="Proteomes" id="UP001519460"/>
    </source>
</evidence>
<comment type="caution">
    <text evidence="1">The sequence shown here is derived from an EMBL/GenBank/DDBJ whole genome shotgun (WGS) entry which is preliminary data.</text>
</comment>
<reference evidence="1 2" key="1">
    <citation type="journal article" date="2023" name="Sci. Data">
        <title>Genome assembly of the Korean intertidal mud-creeper Batillaria attramentaria.</title>
        <authorList>
            <person name="Patra A.K."/>
            <person name="Ho P.T."/>
            <person name="Jun S."/>
            <person name="Lee S.J."/>
            <person name="Kim Y."/>
            <person name="Won Y.J."/>
        </authorList>
    </citation>
    <scope>NUCLEOTIDE SEQUENCE [LARGE SCALE GENOMIC DNA]</scope>
    <source>
        <strain evidence="1">Wonlab-2016</strain>
    </source>
</reference>
<dbReference type="Proteomes" id="UP001519460">
    <property type="component" value="Unassembled WGS sequence"/>
</dbReference>
<evidence type="ECO:0000313" key="1">
    <source>
        <dbReference type="EMBL" id="KAK7480476.1"/>
    </source>
</evidence>
<sequence length="168" mass="19232">MAQGIVHGKFVHGFVSVGELLIVAEDLKKRTSNTNAGDFSIFQYNDLHSVSRALASARLSRQSVLWRLHYVYLRPTRCYQSRRNSAVEYEMSGWASSNLIRKQKTKIKLSQFHDAAERSIHISDFTRRPQTSPIRAQLPDFECGLHLHQRQPRHVLCTLLQPNCSSLA</sequence>
<dbReference type="EMBL" id="JACVVK020000281">
    <property type="protein sequence ID" value="KAK7480476.1"/>
    <property type="molecule type" value="Genomic_DNA"/>
</dbReference>
<dbReference type="AlphaFoldDB" id="A0ABD0K0D6"/>
<protein>
    <submittedName>
        <fullName evidence="1">Uncharacterized protein</fullName>
    </submittedName>
</protein>